<evidence type="ECO:0000313" key="2">
    <source>
        <dbReference type="Proteomes" id="UP000028999"/>
    </source>
</evidence>
<protein>
    <submittedName>
        <fullName evidence="1">BnaA08g19920D protein</fullName>
    </submittedName>
</protein>
<dbReference type="STRING" id="3708.A0A078IB00"/>
<sequence>MIQQFFNLRFGSRLRSQNNKLKLEGRPHLLHEDFQGTEIYISSCLSSSLIKNHQMETTTLLLSLIPTAGEESTRCLLREMRLKGKEATGERFGLCLVEVLLVMNHDGGNSDGNTTGSGGT</sequence>
<dbReference type="EMBL" id="LK032666">
    <property type="protein sequence ID" value="CDY46438.1"/>
    <property type="molecule type" value="Genomic_DNA"/>
</dbReference>
<dbReference type="Proteomes" id="UP000028999">
    <property type="component" value="Unassembled WGS sequence"/>
</dbReference>
<dbReference type="AlphaFoldDB" id="A0A078IB00"/>
<dbReference type="PaxDb" id="3708-A0A078IB00"/>
<dbReference type="Gramene" id="CDY46438">
    <property type="protein sequence ID" value="CDY46438"/>
    <property type="gene ID" value="GSBRNA2T00083990001"/>
</dbReference>
<proteinExistence type="predicted"/>
<accession>A0A078IB00</accession>
<evidence type="ECO:0000313" key="1">
    <source>
        <dbReference type="EMBL" id="CDY46438.1"/>
    </source>
</evidence>
<keyword evidence="2" id="KW-1185">Reference proteome</keyword>
<gene>
    <name evidence="1" type="primary">BnaA08g19920D</name>
    <name evidence="1" type="ORF">GSBRNA2T00083990001</name>
</gene>
<name>A0A078IB00_BRANA</name>
<organism evidence="1 2">
    <name type="scientific">Brassica napus</name>
    <name type="common">Rape</name>
    <dbReference type="NCBI Taxonomy" id="3708"/>
    <lineage>
        <taxon>Eukaryota</taxon>
        <taxon>Viridiplantae</taxon>
        <taxon>Streptophyta</taxon>
        <taxon>Embryophyta</taxon>
        <taxon>Tracheophyta</taxon>
        <taxon>Spermatophyta</taxon>
        <taxon>Magnoliopsida</taxon>
        <taxon>eudicotyledons</taxon>
        <taxon>Gunneridae</taxon>
        <taxon>Pentapetalae</taxon>
        <taxon>rosids</taxon>
        <taxon>malvids</taxon>
        <taxon>Brassicales</taxon>
        <taxon>Brassicaceae</taxon>
        <taxon>Brassiceae</taxon>
        <taxon>Brassica</taxon>
    </lineage>
</organism>
<reference evidence="1 2" key="1">
    <citation type="journal article" date="2014" name="Science">
        <title>Plant genetics. Early allopolyploid evolution in the post-Neolithic Brassica napus oilseed genome.</title>
        <authorList>
            <person name="Chalhoub B."/>
            <person name="Denoeud F."/>
            <person name="Liu S."/>
            <person name="Parkin I.A."/>
            <person name="Tang H."/>
            <person name="Wang X."/>
            <person name="Chiquet J."/>
            <person name="Belcram H."/>
            <person name="Tong C."/>
            <person name="Samans B."/>
            <person name="Correa M."/>
            <person name="Da Silva C."/>
            <person name="Just J."/>
            <person name="Falentin C."/>
            <person name="Koh C.S."/>
            <person name="Le Clainche I."/>
            <person name="Bernard M."/>
            <person name="Bento P."/>
            <person name="Noel B."/>
            <person name="Labadie K."/>
            <person name="Alberti A."/>
            <person name="Charles M."/>
            <person name="Arnaud D."/>
            <person name="Guo H."/>
            <person name="Daviaud C."/>
            <person name="Alamery S."/>
            <person name="Jabbari K."/>
            <person name="Zhao M."/>
            <person name="Edger P.P."/>
            <person name="Chelaifa H."/>
            <person name="Tack D."/>
            <person name="Lassalle G."/>
            <person name="Mestiri I."/>
            <person name="Schnel N."/>
            <person name="Le Paslier M.C."/>
            <person name="Fan G."/>
            <person name="Renault V."/>
            <person name="Bayer P.E."/>
            <person name="Golicz A.A."/>
            <person name="Manoli S."/>
            <person name="Lee T.H."/>
            <person name="Thi V.H."/>
            <person name="Chalabi S."/>
            <person name="Hu Q."/>
            <person name="Fan C."/>
            <person name="Tollenaere R."/>
            <person name="Lu Y."/>
            <person name="Battail C."/>
            <person name="Shen J."/>
            <person name="Sidebottom C.H."/>
            <person name="Wang X."/>
            <person name="Canaguier A."/>
            <person name="Chauveau A."/>
            <person name="Berard A."/>
            <person name="Deniot G."/>
            <person name="Guan M."/>
            <person name="Liu Z."/>
            <person name="Sun F."/>
            <person name="Lim Y.P."/>
            <person name="Lyons E."/>
            <person name="Town C.D."/>
            <person name="Bancroft I."/>
            <person name="Wang X."/>
            <person name="Meng J."/>
            <person name="Ma J."/>
            <person name="Pires J.C."/>
            <person name="King G.J."/>
            <person name="Brunel D."/>
            <person name="Delourme R."/>
            <person name="Renard M."/>
            <person name="Aury J.M."/>
            <person name="Adams K.L."/>
            <person name="Batley J."/>
            <person name="Snowdon R.J."/>
            <person name="Tost J."/>
            <person name="Edwards D."/>
            <person name="Zhou Y."/>
            <person name="Hua W."/>
            <person name="Sharpe A.G."/>
            <person name="Paterson A.H."/>
            <person name="Guan C."/>
            <person name="Wincker P."/>
        </authorList>
    </citation>
    <scope>NUCLEOTIDE SEQUENCE [LARGE SCALE GENOMIC DNA]</scope>
    <source>
        <strain evidence="2">cv. Darmor-bzh</strain>
    </source>
</reference>